<feature type="coiled-coil region" evidence="1">
    <location>
        <begin position="140"/>
        <end position="174"/>
    </location>
</feature>
<dbReference type="PANTHER" id="PTHR35186:SF4">
    <property type="entry name" value="PRION-INHIBITION AND PROPAGATION HELO DOMAIN-CONTAINING PROTEIN"/>
    <property type="match status" value="1"/>
</dbReference>
<keyword evidence="1" id="KW-0175">Coiled coil</keyword>
<evidence type="ECO:0000256" key="1">
    <source>
        <dbReference type="SAM" id="Coils"/>
    </source>
</evidence>
<accession>A0ABR1Z2K4</accession>
<protein>
    <recommendedName>
        <fullName evidence="2">DUF7580 domain-containing protein</fullName>
    </recommendedName>
</protein>
<feature type="domain" description="DUF7580" evidence="2">
    <location>
        <begin position="191"/>
        <end position="545"/>
    </location>
</feature>
<keyword evidence="4" id="KW-1185">Reference proteome</keyword>
<reference evidence="3 4" key="1">
    <citation type="submission" date="2024-04" db="EMBL/GenBank/DDBJ databases">
        <title>Phyllosticta paracitricarpa is synonymous to the EU quarantine fungus P. citricarpa based on phylogenomic analyses.</title>
        <authorList>
            <consortium name="Lawrence Berkeley National Laboratory"/>
            <person name="Van Ingen-Buijs V.A."/>
            <person name="Van Westerhoven A.C."/>
            <person name="Haridas S."/>
            <person name="Skiadas P."/>
            <person name="Martin F."/>
            <person name="Groenewald J.Z."/>
            <person name="Crous P.W."/>
            <person name="Seidl M.F."/>
        </authorList>
    </citation>
    <scope>NUCLEOTIDE SEQUENCE [LARGE SCALE GENOMIC DNA]</scope>
    <source>
        <strain evidence="3 4">CBS 123374</strain>
    </source>
</reference>
<dbReference type="PANTHER" id="PTHR35186">
    <property type="entry name" value="ANK_REP_REGION DOMAIN-CONTAINING PROTEIN"/>
    <property type="match status" value="1"/>
</dbReference>
<dbReference type="Proteomes" id="UP001492380">
    <property type="component" value="Unassembled WGS sequence"/>
</dbReference>
<dbReference type="Pfam" id="PF24476">
    <property type="entry name" value="DUF7580"/>
    <property type="match status" value="1"/>
</dbReference>
<dbReference type="EMBL" id="JBBWRZ010000001">
    <property type="protein sequence ID" value="KAK8246594.1"/>
    <property type="molecule type" value="Genomic_DNA"/>
</dbReference>
<organism evidence="3 4">
    <name type="scientific">Phyllosticta capitalensis</name>
    <dbReference type="NCBI Taxonomy" id="121624"/>
    <lineage>
        <taxon>Eukaryota</taxon>
        <taxon>Fungi</taxon>
        <taxon>Dikarya</taxon>
        <taxon>Ascomycota</taxon>
        <taxon>Pezizomycotina</taxon>
        <taxon>Dothideomycetes</taxon>
        <taxon>Dothideomycetes incertae sedis</taxon>
        <taxon>Botryosphaeriales</taxon>
        <taxon>Phyllostictaceae</taxon>
        <taxon>Phyllosticta</taxon>
    </lineage>
</organism>
<evidence type="ECO:0000313" key="4">
    <source>
        <dbReference type="Proteomes" id="UP001492380"/>
    </source>
</evidence>
<proteinExistence type="predicted"/>
<name>A0ABR1Z2K4_9PEZI</name>
<sequence>MSGIEVVGLVLGAVPITLLAVDGYLKLAESVERYRKYREKLSLLYNLLKIEHAIYHNNCKSLLRGVVSDSDAEKLIEDPRDNSDKWREQELELAFKNRLGSDYEPFIGTVIELNKVIQKFDKKLKVHNQDPERFLNRIKLSLLNKVYEDLLNELKNYNRTLSEFTQSILQLEQQPAKKSAPPRLPDFSGLQRQASTIHSLIQCCFDCECSDLHMASIRLDRPREDVDRSSSWVYRFGVLFSYKAEPLPPESKSPWDIEAAEIAPVEQKDSLRSNNARPGVLSGRGSIKFVDPAPRAPPRACHSIPSVRIFDICKTLYTSKRTHDDVCVGYMINESEGDSRYGLFLQRLPKAQHMPYSFVSLQEIIASKSKFPQFGYPAKMKIAAAIANSMMKLYDTPWLDSFWKKEDIFFLKCGEKIKFDSPYIRKRKLKEGSRDDDSSTWTLHQPRDEALYKLGILLTEICFETSFDEILEKARKTVDQMSLVIHKRPRKPLVQIVTDVSDKVGKKYSIAVERCLLCNFNRLHIGFDYEDFYNVFYSEVVSPLQISDEFLEGIDEF</sequence>
<gene>
    <name evidence="3" type="ORF">HDK90DRAFT_15148</name>
</gene>
<dbReference type="InterPro" id="IPR056002">
    <property type="entry name" value="DUF7580"/>
</dbReference>
<evidence type="ECO:0000313" key="3">
    <source>
        <dbReference type="EMBL" id="KAK8246594.1"/>
    </source>
</evidence>
<evidence type="ECO:0000259" key="2">
    <source>
        <dbReference type="Pfam" id="PF24476"/>
    </source>
</evidence>
<comment type="caution">
    <text evidence="3">The sequence shown here is derived from an EMBL/GenBank/DDBJ whole genome shotgun (WGS) entry which is preliminary data.</text>
</comment>